<dbReference type="InterPro" id="IPR036388">
    <property type="entry name" value="WH-like_DNA-bd_sf"/>
</dbReference>
<dbReference type="PANTHER" id="PTHR33169:SF13">
    <property type="entry name" value="PADR-FAMILY TRANSCRIPTIONAL REGULATOR"/>
    <property type="match status" value="1"/>
</dbReference>
<comment type="caution">
    <text evidence="2">The sequence shown here is derived from an EMBL/GenBank/DDBJ whole genome shotgun (WGS) entry which is preliminary data.</text>
</comment>
<protein>
    <submittedName>
        <fullName evidence="2">Helix-turn-helix transcriptional regulator</fullName>
    </submittedName>
</protein>
<sequence length="115" mass="12584">MLAAVRKRPVTLTEAQYFMLAALLDGPLHGYGIIKATEQATGGRLKPAVGTLYGALERMERAGLLIADGEEIVDGRARRYYRLTPKGNATLDQEALRMQQAAAFVLTRRRGPARA</sequence>
<proteinExistence type="predicted"/>
<dbReference type="InterPro" id="IPR005149">
    <property type="entry name" value="Tscrpt_reg_PadR_N"/>
</dbReference>
<evidence type="ECO:0000313" key="3">
    <source>
        <dbReference type="Proteomes" id="UP001500393"/>
    </source>
</evidence>
<reference evidence="3" key="1">
    <citation type="journal article" date="2019" name="Int. J. Syst. Evol. Microbiol.">
        <title>The Global Catalogue of Microorganisms (GCM) 10K type strain sequencing project: providing services to taxonomists for standard genome sequencing and annotation.</title>
        <authorList>
            <consortium name="The Broad Institute Genomics Platform"/>
            <consortium name="The Broad Institute Genome Sequencing Center for Infectious Disease"/>
            <person name="Wu L."/>
            <person name="Ma J."/>
        </authorList>
    </citation>
    <scope>NUCLEOTIDE SEQUENCE [LARGE SCALE GENOMIC DNA]</scope>
    <source>
        <strain evidence="3">JCM 14969</strain>
    </source>
</reference>
<dbReference type="PANTHER" id="PTHR33169">
    <property type="entry name" value="PADR-FAMILY TRANSCRIPTIONAL REGULATOR"/>
    <property type="match status" value="1"/>
</dbReference>
<feature type="domain" description="Transcription regulator PadR N-terminal" evidence="1">
    <location>
        <begin position="19"/>
        <end position="92"/>
    </location>
</feature>
<keyword evidence="3" id="KW-1185">Reference proteome</keyword>
<dbReference type="Gene3D" id="1.10.10.10">
    <property type="entry name" value="Winged helix-like DNA-binding domain superfamily/Winged helix DNA-binding domain"/>
    <property type="match status" value="1"/>
</dbReference>
<dbReference type="Pfam" id="PF03551">
    <property type="entry name" value="PadR"/>
    <property type="match status" value="1"/>
</dbReference>
<gene>
    <name evidence="2" type="ORF">GCM10009789_74870</name>
</gene>
<dbReference type="InterPro" id="IPR036390">
    <property type="entry name" value="WH_DNA-bd_sf"/>
</dbReference>
<evidence type="ECO:0000313" key="2">
    <source>
        <dbReference type="EMBL" id="GAA1609461.1"/>
    </source>
</evidence>
<organism evidence="2 3">
    <name type="scientific">Kribbella sancticallisti</name>
    <dbReference type="NCBI Taxonomy" id="460087"/>
    <lineage>
        <taxon>Bacteria</taxon>
        <taxon>Bacillati</taxon>
        <taxon>Actinomycetota</taxon>
        <taxon>Actinomycetes</taxon>
        <taxon>Propionibacteriales</taxon>
        <taxon>Kribbellaceae</taxon>
        <taxon>Kribbella</taxon>
    </lineage>
</organism>
<dbReference type="EMBL" id="BAAAOS010000057">
    <property type="protein sequence ID" value="GAA1609461.1"/>
    <property type="molecule type" value="Genomic_DNA"/>
</dbReference>
<dbReference type="SUPFAM" id="SSF46785">
    <property type="entry name" value="Winged helix' DNA-binding domain"/>
    <property type="match status" value="1"/>
</dbReference>
<evidence type="ECO:0000259" key="1">
    <source>
        <dbReference type="Pfam" id="PF03551"/>
    </source>
</evidence>
<dbReference type="InterPro" id="IPR052509">
    <property type="entry name" value="Metal_resp_DNA-bind_regulator"/>
</dbReference>
<dbReference type="Proteomes" id="UP001500393">
    <property type="component" value="Unassembled WGS sequence"/>
</dbReference>
<accession>A0ABP4QF22</accession>
<name>A0ABP4QF22_9ACTN</name>